<dbReference type="EMBL" id="QJKJ01001880">
    <property type="protein sequence ID" value="RDY05435.1"/>
    <property type="molecule type" value="Genomic_DNA"/>
</dbReference>
<feature type="non-terminal residue" evidence="1">
    <location>
        <position position="1"/>
    </location>
</feature>
<proteinExistence type="predicted"/>
<organism evidence="1 2">
    <name type="scientific">Mucuna pruriens</name>
    <name type="common">Velvet bean</name>
    <name type="synonym">Dolichos pruriens</name>
    <dbReference type="NCBI Taxonomy" id="157652"/>
    <lineage>
        <taxon>Eukaryota</taxon>
        <taxon>Viridiplantae</taxon>
        <taxon>Streptophyta</taxon>
        <taxon>Embryophyta</taxon>
        <taxon>Tracheophyta</taxon>
        <taxon>Spermatophyta</taxon>
        <taxon>Magnoliopsida</taxon>
        <taxon>eudicotyledons</taxon>
        <taxon>Gunneridae</taxon>
        <taxon>Pentapetalae</taxon>
        <taxon>rosids</taxon>
        <taxon>fabids</taxon>
        <taxon>Fabales</taxon>
        <taxon>Fabaceae</taxon>
        <taxon>Papilionoideae</taxon>
        <taxon>50 kb inversion clade</taxon>
        <taxon>NPAAA clade</taxon>
        <taxon>indigoferoid/millettioid clade</taxon>
        <taxon>Phaseoleae</taxon>
        <taxon>Mucuna</taxon>
    </lineage>
</organism>
<sequence>MKKNLIYVYVLDNCDYFFHLNNKIVTLSYDYVVVGFGVLHYDLYMLDVFSIADTRENSVVNFIAHLGHVSKERREKLIKEGILHVLNFLDLDTCVDCIKGELARCVDYIISPCALRFYISRSLYLYSYILGPYTYNFYDA</sequence>
<dbReference type="Proteomes" id="UP000257109">
    <property type="component" value="Unassembled WGS sequence"/>
</dbReference>
<protein>
    <recommendedName>
        <fullName evidence="3">GAG-pre-integrase domain-containing protein</fullName>
    </recommendedName>
</protein>
<comment type="caution">
    <text evidence="1">The sequence shown here is derived from an EMBL/GenBank/DDBJ whole genome shotgun (WGS) entry which is preliminary data.</text>
</comment>
<dbReference type="AlphaFoldDB" id="A0A371HRM9"/>
<gene>
    <name evidence="1" type="ORF">CR513_10741</name>
</gene>
<evidence type="ECO:0008006" key="3">
    <source>
        <dbReference type="Google" id="ProtNLM"/>
    </source>
</evidence>
<name>A0A371HRM9_MUCPR</name>
<evidence type="ECO:0000313" key="2">
    <source>
        <dbReference type="Proteomes" id="UP000257109"/>
    </source>
</evidence>
<reference evidence="1" key="1">
    <citation type="submission" date="2018-05" db="EMBL/GenBank/DDBJ databases">
        <title>Draft genome of Mucuna pruriens seed.</title>
        <authorList>
            <person name="Nnadi N.E."/>
            <person name="Vos R."/>
            <person name="Hasami M.H."/>
            <person name="Devisetty U.K."/>
            <person name="Aguiy J.C."/>
        </authorList>
    </citation>
    <scope>NUCLEOTIDE SEQUENCE [LARGE SCALE GENOMIC DNA]</scope>
    <source>
        <strain evidence="1">JCA_2017</strain>
    </source>
</reference>
<keyword evidence="2" id="KW-1185">Reference proteome</keyword>
<accession>A0A371HRM9</accession>
<evidence type="ECO:0000313" key="1">
    <source>
        <dbReference type="EMBL" id="RDY05435.1"/>
    </source>
</evidence>